<evidence type="ECO:0000256" key="2">
    <source>
        <dbReference type="ARBA" id="ARBA00012438"/>
    </source>
</evidence>
<evidence type="ECO:0000256" key="3">
    <source>
        <dbReference type="ARBA" id="ARBA00022553"/>
    </source>
</evidence>
<organism evidence="12 13">
    <name type="scientific">Abyssobacteria bacterium (strain SURF_5)</name>
    <dbReference type="NCBI Taxonomy" id="2093360"/>
    <lineage>
        <taxon>Bacteria</taxon>
        <taxon>Pseudomonadati</taxon>
        <taxon>Candidatus Hydrogenedentota</taxon>
        <taxon>Candidatus Abyssobacteria</taxon>
    </lineage>
</organism>
<evidence type="ECO:0000256" key="5">
    <source>
        <dbReference type="ARBA" id="ARBA00022741"/>
    </source>
</evidence>
<dbReference type="Proteomes" id="UP000265882">
    <property type="component" value="Unassembled WGS sequence"/>
</dbReference>
<comment type="catalytic activity">
    <reaction evidence="1">
        <text>ATP + protein L-histidine = ADP + protein N-phospho-L-histidine.</text>
        <dbReference type="EC" id="2.7.13.3"/>
    </reaction>
</comment>
<keyword evidence="6" id="KW-0418">Kinase</keyword>
<evidence type="ECO:0000256" key="1">
    <source>
        <dbReference type="ARBA" id="ARBA00000085"/>
    </source>
</evidence>
<dbReference type="EC" id="2.7.13.3" evidence="2"/>
<feature type="coiled-coil region" evidence="9">
    <location>
        <begin position="199"/>
        <end position="233"/>
    </location>
</feature>
<gene>
    <name evidence="12" type="ORF">C4520_21775</name>
</gene>
<keyword evidence="10" id="KW-0472">Membrane</keyword>
<evidence type="ECO:0000256" key="9">
    <source>
        <dbReference type="SAM" id="Coils"/>
    </source>
</evidence>
<feature type="domain" description="Histidine kinase" evidence="11">
    <location>
        <begin position="242"/>
        <end position="451"/>
    </location>
</feature>
<keyword evidence="9" id="KW-0175">Coiled coil</keyword>
<dbReference type="Pfam" id="PF02518">
    <property type="entry name" value="HATPase_c"/>
    <property type="match status" value="1"/>
</dbReference>
<dbReference type="InterPro" id="IPR003594">
    <property type="entry name" value="HATPase_dom"/>
</dbReference>
<keyword evidence="4" id="KW-0808">Transferase</keyword>
<evidence type="ECO:0000259" key="11">
    <source>
        <dbReference type="PROSITE" id="PS50109"/>
    </source>
</evidence>
<feature type="transmembrane region" description="Helical" evidence="10">
    <location>
        <begin position="169"/>
        <end position="192"/>
    </location>
</feature>
<keyword evidence="3" id="KW-0597">Phosphoprotein</keyword>
<dbReference type="SUPFAM" id="SSF47384">
    <property type="entry name" value="Homodimeric domain of signal transducing histidine kinase"/>
    <property type="match status" value="1"/>
</dbReference>
<dbReference type="PRINTS" id="PR00344">
    <property type="entry name" value="BCTRLSENSOR"/>
</dbReference>
<dbReference type="AlphaFoldDB" id="A0A3A4N724"/>
<keyword evidence="8" id="KW-0902">Two-component regulatory system</keyword>
<keyword evidence="10" id="KW-1133">Transmembrane helix</keyword>
<dbReference type="SMART" id="SM00387">
    <property type="entry name" value="HATPase_c"/>
    <property type="match status" value="1"/>
</dbReference>
<dbReference type="GO" id="GO:0005524">
    <property type="term" value="F:ATP binding"/>
    <property type="evidence" value="ECO:0007669"/>
    <property type="project" value="UniProtKB-KW"/>
</dbReference>
<dbReference type="Gene3D" id="3.30.565.10">
    <property type="entry name" value="Histidine kinase-like ATPase, C-terminal domain"/>
    <property type="match status" value="1"/>
</dbReference>
<evidence type="ECO:0000256" key="8">
    <source>
        <dbReference type="ARBA" id="ARBA00023012"/>
    </source>
</evidence>
<dbReference type="InterPro" id="IPR036890">
    <property type="entry name" value="HATPase_C_sf"/>
</dbReference>
<evidence type="ECO:0000313" key="13">
    <source>
        <dbReference type="Proteomes" id="UP000265882"/>
    </source>
</evidence>
<dbReference type="Gene3D" id="1.10.287.130">
    <property type="match status" value="1"/>
</dbReference>
<evidence type="ECO:0000313" key="12">
    <source>
        <dbReference type="EMBL" id="RJP14345.1"/>
    </source>
</evidence>
<proteinExistence type="predicted"/>
<accession>A0A3A4N724</accession>
<dbReference type="CDD" id="cd00082">
    <property type="entry name" value="HisKA"/>
    <property type="match status" value="1"/>
</dbReference>
<dbReference type="Pfam" id="PF00512">
    <property type="entry name" value="HisKA"/>
    <property type="match status" value="1"/>
</dbReference>
<reference evidence="12 13" key="1">
    <citation type="journal article" date="2017" name="ISME J.">
        <title>Energy and carbon metabolisms in a deep terrestrial subsurface fluid microbial community.</title>
        <authorList>
            <person name="Momper L."/>
            <person name="Jungbluth S.P."/>
            <person name="Lee M.D."/>
            <person name="Amend J.P."/>
        </authorList>
    </citation>
    <scope>NUCLEOTIDE SEQUENCE [LARGE SCALE GENOMIC DNA]</scope>
    <source>
        <strain evidence="12">SURF_5</strain>
    </source>
</reference>
<dbReference type="InterPro" id="IPR003661">
    <property type="entry name" value="HisK_dim/P_dom"/>
</dbReference>
<dbReference type="SUPFAM" id="SSF55874">
    <property type="entry name" value="ATPase domain of HSP90 chaperone/DNA topoisomerase II/histidine kinase"/>
    <property type="match status" value="1"/>
</dbReference>
<name>A0A3A4N724_ABYX5</name>
<evidence type="ECO:0000256" key="6">
    <source>
        <dbReference type="ARBA" id="ARBA00022777"/>
    </source>
</evidence>
<keyword evidence="10" id="KW-0812">Transmembrane</keyword>
<dbReference type="EMBL" id="QZKU01000144">
    <property type="protein sequence ID" value="RJP14345.1"/>
    <property type="molecule type" value="Genomic_DNA"/>
</dbReference>
<dbReference type="GO" id="GO:0000155">
    <property type="term" value="F:phosphorelay sensor kinase activity"/>
    <property type="evidence" value="ECO:0007669"/>
    <property type="project" value="InterPro"/>
</dbReference>
<dbReference type="PANTHER" id="PTHR43065:SF10">
    <property type="entry name" value="PEROXIDE STRESS-ACTIVATED HISTIDINE KINASE MAK3"/>
    <property type="match status" value="1"/>
</dbReference>
<dbReference type="InterPro" id="IPR004358">
    <property type="entry name" value="Sig_transdc_His_kin-like_C"/>
</dbReference>
<dbReference type="PROSITE" id="PS50109">
    <property type="entry name" value="HIS_KIN"/>
    <property type="match status" value="1"/>
</dbReference>
<dbReference type="PANTHER" id="PTHR43065">
    <property type="entry name" value="SENSOR HISTIDINE KINASE"/>
    <property type="match status" value="1"/>
</dbReference>
<sequence>MALVVIFAVWMTAVTLYQVALNGQRERLREAVQSRARLMGALVDEEARGGGGTDLGSDEGLLDALKIVTRAHANFKGFGDTGEFTLGKREGENIVFLLRHRHHDLDKPLPIPISSNLGEPMRRALLGQSGTDILIDYRGKRVLAAYEPVPELGWGLVAKIDLTEVRRPFLRAGLLVGTCSLVLIAVGSILFLRIGNPIVRRLEENERKYRILSEDLDKEVKRKVAELQQAERMAAIGRMVAVVSHEARNPLQHIRLGVETLQIHMGDDTDKMEIIEEIQHGVTLLDKIISDLLEYSRHVSLTLSPVQYGALVRKVVSMLSHKTDNVAVHVELEQEEREIVVDPVKLSQVLVNVLSNGIEALNNSGNIWISSNFFEREGSECLDLSVSDDGPGMSEETLNRIGEPFFTTKILGTGLGIAISKKIIDAHGGSLNVRSKPGDGTTVVITLPIRSDETTKAQAEKVSLP</sequence>
<dbReference type="InterPro" id="IPR036097">
    <property type="entry name" value="HisK_dim/P_sf"/>
</dbReference>
<evidence type="ECO:0000256" key="4">
    <source>
        <dbReference type="ARBA" id="ARBA00022679"/>
    </source>
</evidence>
<protein>
    <recommendedName>
        <fullName evidence="2">histidine kinase</fullName>
        <ecNumber evidence="2">2.7.13.3</ecNumber>
    </recommendedName>
</protein>
<dbReference type="SMART" id="SM00388">
    <property type="entry name" value="HisKA"/>
    <property type="match status" value="1"/>
</dbReference>
<dbReference type="InterPro" id="IPR005467">
    <property type="entry name" value="His_kinase_dom"/>
</dbReference>
<comment type="caution">
    <text evidence="12">The sequence shown here is derived from an EMBL/GenBank/DDBJ whole genome shotgun (WGS) entry which is preliminary data.</text>
</comment>
<evidence type="ECO:0000256" key="7">
    <source>
        <dbReference type="ARBA" id="ARBA00022840"/>
    </source>
</evidence>
<keyword evidence="7" id="KW-0067">ATP-binding</keyword>
<evidence type="ECO:0000256" key="10">
    <source>
        <dbReference type="SAM" id="Phobius"/>
    </source>
</evidence>
<keyword evidence="5" id="KW-0547">Nucleotide-binding</keyword>